<gene>
    <name evidence="2" type="ORF">EIZ62_30785</name>
</gene>
<keyword evidence="3" id="KW-1185">Reference proteome</keyword>
<organism evidence="2 3">
    <name type="scientific">Streptomyces ficellus</name>
    <dbReference type="NCBI Taxonomy" id="1977088"/>
    <lineage>
        <taxon>Bacteria</taxon>
        <taxon>Bacillati</taxon>
        <taxon>Actinomycetota</taxon>
        <taxon>Actinomycetes</taxon>
        <taxon>Kitasatosporales</taxon>
        <taxon>Streptomycetaceae</taxon>
        <taxon>Streptomyces</taxon>
    </lineage>
</organism>
<dbReference type="AlphaFoldDB" id="A0A6I6FFW0"/>
<protein>
    <submittedName>
        <fullName evidence="2">Uncharacterized protein</fullName>
    </submittedName>
</protein>
<dbReference type="KEGG" id="sfic:EIZ62_30785"/>
<feature type="region of interest" description="Disordered" evidence="1">
    <location>
        <begin position="1"/>
        <end position="27"/>
    </location>
</feature>
<feature type="region of interest" description="Disordered" evidence="1">
    <location>
        <begin position="83"/>
        <end position="110"/>
    </location>
</feature>
<feature type="compositionally biased region" description="Polar residues" evidence="1">
    <location>
        <begin position="85"/>
        <end position="94"/>
    </location>
</feature>
<proteinExistence type="predicted"/>
<evidence type="ECO:0000313" key="3">
    <source>
        <dbReference type="Proteomes" id="UP000422572"/>
    </source>
</evidence>
<evidence type="ECO:0000256" key="1">
    <source>
        <dbReference type="SAM" id="MobiDB-lite"/>
    </source>
</evidence>
<dbReference type="Proteomes" id="UP000422572">
    <property type="component" value="Chromosome"/>
</dbReference>
<sequence>MSIETFRNTPRSEDESNANPITPGSFSVSTEMMQDAVRAIGVAAGDGVNQEALFANPFKDGREEALVIRTAPQGQLTYLERTESSDTGWLQQPISGIPQVRGPGRDTPLG</sequence>
<dbReference type="EMBL" id="CP034279">
    <property type="protein sequence ID" value="QGV82154.1"/>
    <property type="molecule type" value="Genomic_DNA"/>
</dbReference>
<reference evidence="2 3" key="1">
    <citation type="submission" date="2018-12" db="EMBL/GenBank/DDBJ databases">
        <title>Complete genome sequence of Streptomyces ficellus NRRL8067, the producer of ficellomycin, feldamycin and nojirimycin.</title>
        <authorList>
            <person name="Zhang H."/>
            <person name="Yue R."/>
            <person name="Liu Y."/>
            <person name="Li M."/>
            <person name="Mu H."/>
            <person name="Zhang J."/>
        </authorList>
    </citation>
    <scope>NUCLEOTIDE SEQUENCE [LARGE SCALE GENOMIC DNA]</scope>
    <source>
        <strain evidence="2 3">NRRL 8067</strain>
    </source>
</reference>
<evidence type="ECO:0000313" key="2">
    <source>
        <dbReference type="EMBL" id="QGV82154.1"/>
    </source>
</evidence>
<name>A0A6I6FFW0_9ACTN</name>
<accession>A0A6I6FFW0</accession>
<feature type="compositionally biased region" description="Polar residues" evidence="1">
    <location>
        <begin position="17"/>
        <end position="27"/>
    </location>
</feature>
<dbReference type="RefSeq" id="WP_156695892.1">
    <property type="nucleotide sequence ID" value="NZ_CP034279.1"/>
</dbReference>